<comment type="caution">
    <text evidence="3">The sequence shown here is derived from an EMBL/GenBank/DDBJ whole genome shotgun (WGS) entry which is preliminary data.</text>
</comment>
<evidence type="ECO:0000313" key="4">
    <source>
        <dbReference type="Proteomes" id="UP001144323"/>
    </source>
</evidence>
<feature type="domain" description="Glycosyl transferase family 1" evidence="1">
    <location>
        <begin position="207"/>
        <end position="361"/>
    </location>
</feature>
<sequence length="384" mass="41976">MKTVGYVLADFPVLSETFVGNEMRAMEQQGHRVVPIVMHLKDGPAQTLDIELAKTAKLPSRTPVFRVLQILFSPSKNFLSALRFVWSQQRLSRRSLFWNGLKVAAVAKDNGCQHLHAHFAGGATAHAIVAARWLGVGVSFICHGHDVYSEAEDLELKLVSADMVIATCTDMAHDLAQIAPDAQIEVITCGVDPSGFRPAVDSAPIPRFLFVGRFVEQKGIDDLLSAISLHGTASVDLVGDGPLREECRQRAAELGLGDRVRFLGPRKREWLEREAPRYLGLIAPFKIAPDLSRDTGPMVIKEAMSMGLPVVTTRFMGNKDVVTPGCGFLTEVADPVALSAAIQKVLDLTPPDRATMAARSRARIMERFSLKVQAQSLSQVFEAI</sequence>
<proteinExistence type="predicted"/>
<keyword evidence="4" id="KW-1185">Reference proteome</keyword>
<dbReference type="Gene3D" id="3.40.50.2000">
    <property type="entry name" value="Glycogen Phosphorylase B"/>
    <property type="match status" value="2"/>
</dbReference>
<name>A0A9W6LTZ7_9HYPH</name>
<protein>
    <submittedName>
        <fullName evidence="3">Colanic acid biosynthesis glycosyltransferase WcaL</fullName>
    </submittedName>
</protein>
<reference evidence="3" key="1">
    <citation type="journal article" date="2023" name="Int. J. Syst. Evol. Microbiol.">
        <title>Methylocystis iwaonis sp. nov., a type II methane-oxidizing bacterium from surface soil of a rice paddy field in Japan, and emended description of the genus Methylocystis (ex Whittenbury et al. 1970) Bowman et al. 1993.</title>
        <authorList>
            <person name="Kaise H."/>
            <person name="Sawadogo J.B."/>
            <person name="Alam M.S."/>
            <person name="Ueno C."/>
            <person name="Dianou D."/>
            <person name="Shinjo R."/>
            <person name="Asakawa S."/>
        </authorList>
    </citation>
    <scope>NUCLEOTIDE SEQUENCE</scope>
    <source>
        <strain evidence="3">LMG27198</strain>
    </source>
</reference>
<feature type="domain" description="Glycosyltransferase subfamily 4-like N-terminal" evidence="2">
    <location>
        <begin position="16"/>
        <end position="193"/>
    </location>
</feature>
<evidence type="ECO:0000259" key="2">
    <source>
        <dbReference type="Pfam" id="PF13439"/>
    </source>
</evidence>
<dbReference type="SUPFAM" id="SSF53756">
    <property type="entry name" value="UDP-Glycosyltransferase/glycogen phosphorylase"/>
    <property type="match status" value="1"/>
</dbReference>
<dbReference type="Pfam" id="PF13439">
    <property type="entry name" value="Glyco_transf_4"/>
    <property type="match status" value="1"/>
</dbReference>
<dbReference type="InterPro" id="IPR028098">
    <property type="entry name" value="Glyco_trans_4-like_N"/>
</dbReference>
<organism evidence="3 4">
    <name type="scientific">Methylocystis echinoides</name>
    <dbReference type="NCBI Taxonomy" id="29468"/>
    <lineage>
        <taxon>Bacteria</taxon>
        <taxon>Pseudomonadati</taxon>
        <taxon>Pseudomonadota</taxon>
        <taxon>Alphaproteobacteria</taxon>
        <taxon>Hyphomicrobiales</taxon>
        <taxon>Methylocystaceae</taxon>
        <taxon>Methylocystis</taxon>
    </lineage>
</organism>
<gene>
    <name evidence="3" type="ORF">LMG27198_39210</name>
</gene>
<dbReference type="PANTHER" id="PTHR12526">
    <property type="entry name" value="GLYCOSYLTRANSFERASE"/>
    <property type="match status" value="1"/>
</dbReference>
<dbReference type="Proteomes" id="UP001144323">
    <property type="component" value="Unassembled WGS sequence"/>
</dbReference>
<evidence type="ECO:0000313" key="3">
    <source>
        <dbReference type="EMBL" id="GLI94929.1"/>
    </source>
</evidence>
<dbReference type="AlphaFoldDB" id="A0A9W6LTZ7"/>
<evidence type="ECO:0000259" key="1">
    <source>
        <dbReference type="Pfam" id="PF00534"/>
    </source>
</evidence>
<dbReference type="EMBL" id="BSEC01000001">
    <property type="protein sequence ID" value="GLI94929.1"/>
    <property type="molecule type" value="Genomic_DNA"/>
</dbReference>
<accession>A0A9W6LTZ7</accession>
<dbReference type="InterPro" id="IPR001296">
    <property type="entry name" value="Glyco_trans_1"/>
</dbReference>
<dbReference type="GO" id="GO:0016757">
    <property type="term" value="F:glycosyltransferase activity"/>
    <property type="evidence" value="ECO:0007669"/>
    <property type="project" value="UniProtKB-ARBA"/>
</dbReference>
<dbReference type="Pfam" id="PF00534">
    <property type="entry name" value="Glycos_transf_1"/>
    <property type="match status" value="1"/>
</dbReference>